<dbReference type="AlphaFoldDB" id="A0A507ZHK7"/>
<dbReference type="InterPro" id="IPR019109">
    <property type="entry name" value="MamF_MmsF"/>
</dbReference>
<organism evidence="6 7">
    <name type="scientific">Haloflavibacter putidus</name>
    <dbReference type="NCBI Taxonomy" id="2576776"/>
    <lineage>
        <taxon>Bacteria</taxon>
        <taxon>Pseudomonadati</taxon>
        <taxon>Bacteroidota</taxon>
        <taxon>Flavobacteriia</taxon>
        <taxon>Flavobacteriales</taxon>
        <taxon>Flavobacteriaceae</taxon>
        <taxon>Haloflavibacter</taxon>
    </lineage>
</organism>
<evidence type="ECO:0008006" key="8">
    <source>
        <dbReference type="Google" id="ProtNLM"/>
    </source>
</evidence>
<keyword evidence="4 5" id="KW-0472">Membrane</keyword>
<comment type="subcellular location">
    <subcellularLocation>
        <location evidence="1">Membrane</location>
        <topology evidence="1">Multi-pass membrane protein</topology>
    </subcellularLocation>
</comment>
<gene>
    <name evidence="6" type="ORF">FKR84_10140</name>
</gene>
<keyword evidence="3 5" id="KW-1133">Transmembrane helix</keyword>
<evidence type="ECO:0000313" key="6">
    <source>
        <dbReference type="EMBL" id="TQD36960.1"/>
    </source>
</evidence>
<name>A0A507ZHK7_9FLAO</name>
<evidence type="ECO:0000256" key="2">
    <source>
        <dbReference type="ARBA" id="ARBA00022692"/>
    </source>
</evidence>
<sequence>MQTQAEHKIEIADKEKNIGIIAYLTLIGLIVAFVMNNEEKSSYAQYHIKQSLGLMLSGLALGVIGLIPILGWIVSILGTFFLLYLWIMGLLNAINSKQKPVPILGTHYEKWFQNL</sequence>
<dbReference type="OrthoDB" id="6400719at2"/>
<keyword evidence="7" id="KW-1185">Reference proteome</keyword>
<evidence type="ECO:0000256" key="4">
    <source>
        <dbReference type="ARBA" id="ARBA00023136"/>
    </source>
</evidence>
<proteinExistence type="predicted"/>
<evidence type="ECO:0000256" key="1">
    <source>
        <dbReference type="ARBA" id="ARBA00004141"/>
    </source>
</evidence>
<protein>
    <recommendedName>
        <fullName evidence="8">DUF4870 domain-containing protein</fullName>
    </recommendedName>
</protein>
<dbReference type="RefSeq" id="WP_141422198.1">
    <property type="nucleotide sequence ID" value="NZ_VIAR01000010.1"/>
</dbReference>
<reference evidence="6 7" key="1">
    <citation type="submission" date="2019-06" db="EMBL/GenBank/DDBJ databases">
        <title>Flavibacter putida gen. nov., sp. nov., a novel marine bacterium of the family Flavobacteriaceae isolated from coastal seawater.</title>
        <authorList>
            <person name="Feng X."/>
        </authorList>
    </citation>
    <scope>NUCLEOTIDE SEQUENCE [LARGE SCALE GENOMIC DNA]</scope>
    <source>
        <strain evidence="6 7">PLHSN227</strain>
    </source>
</reference>
<dbReference type="Proteomes" id="UP000317169">
    <property type="component" value="Unassembled WGS sequence"/>
</dbReference>
<dbReference type="Pfam" id="PF09685">
    <property type="entry name" value="MamF_MmsF"/>
    <property type="match status" value="1"/>
</dbReference>
<dbReference type="EMBL" id="VIAR01000010">
    <property type="protein sequence ID" value="TQD36960.1"/>
    <property type="molecule type" value="Genomic_DNA"/>
</dbReference>
<feature type="transmembrane region" description="Helical" evidence="5">
    <location>
        <begin position="18"/>
        <end position="35"/>
    </location>
</feature>
<keyword evidence="2 5" id="KW-0812">Transmembrane</keyword>
<evidence type="ECO:0000256" key="5">
    <source>
        <dbReference type="SAM" id="Phobius"/>
    </source>
</evidence>
<evidence type="ECO:0000313" key="7">
    <source>
        <dbReference type="Proteomes" id="UP000317169"/>
    </source>
</evidence>
<comment type="caution">
    <text evidence="6">The sequence shown here is derived from an EMBL/GenBank/DDBJ whole genome shotgun (WGS) entry which is preliminary data.</text>
</comment>
<accession>A0A507ZHK7</accession>
<feature type="transmembrane region" description="Helical" evidence="5">
    <location>
        <begin position="55"/>
        <end position="87"/>
    </location>
</feature>
<evidence type="ECO:0000256" key="3">
    <source>
        <dbReference type="ARBA" id="ARBA00022989"/>
    </source>
</evidence>